<comment type="catalytic activity">
    <reaction evidence="6">
        <text>3-hydroxy-L-kynurenine + H2O = 3-hydroxyanthranilate + L-alanine + H(+)</text>
        <dbReference type="Rhea" id="RHEA:25143"/>
        <dbReference type="ChEBI" id="CHEBI:15377"/>
        <dbReference type="ChEBI" id="CHEBI:15378"/>
        <dbReference type="ChEBI" id="CHEBI:36559"/>
        <dbReference type="ChEBI" id="CHEBI:57972"/>
        <dbReference type="ChEBI" id="CHEBI:58125"/>
        <dbReference type="EC" id="3.7.1.3"/>
    </reaction>
</comment>
<comment type="caution">
    <text evidence="4">Lacks conserved residue(s) required for the propagation of feature annotation.</text>
</comment>
<feature type="binding site" evidence="4">
    <location>
        <position position="216"/>
    </location>
    <ligand>
        <name>pyridoxal 5'-phosphate</name>
        <dbReference type="ChEBI" id="CHEBI:597326"/>
    </ligand>
</feature>
<evidence type="ECO:0000256" key="4">
    <source>
        <dbReference type="HAMAP-Rule" id="MF_01970"/>
    </source>
</evidence>
<gene>
    <name evidence="4 7" type="primary">kynU</name>
    <name evidence="7" type="ORF">R6U77_10580</name>
</gene>
<comment type="pathway">
    <text evidence="4 6">Amino-acid degradation; L-kynurenine degradation; L-alanine and anthranilate from L-kynurenine: step 1/1.</text>
</comment>
<name>A0ABZ0RQ70_9BACI</name>
<comment type="similarity">
    <text evidence="4 6">Belongs to the kynureninase family.</text>
</comment>
<organism evidence="7 8">
    <name type="scientific">Lysinibacillus louembei</name>
    <dbReference type="NCBI Taxonomy" id="1470088"/>
    <lineage>
        <taxon>Bacteria</taxon>
        <taxon>Bacillati</taxon>
        <taxon>Bacillota</taxon>
        <taxon>Bacilli</taxon>
        <taxon>Bacillales</taxon>
        <taxon>Bacillaceae</taxon>
        <taxon>Lysinibacillus</taxon>
    </lineage>
</organism>
<evidence type="ECO:0000313" key="7">
    <source>
        <dbReference type="EMBL" id="WPK10377.1"/>
    </source>
</evidence>
<proteinExistence type="inferred from homology"/>
<dbReference type="Gene3D" id="3.90.1150.10">
    <property type="entry name" value="Aspartate Aminotransferase, domain 1"/>
    <property type="match status" value="1"/>
</dbReference>
<dbReference type="EMBL" id="CP137624">
    <property type="protein sequence ID" value="WPK10377.1"/>
    <property type="molecule type" value="Genomic_DNA"/>
</dbReference>
<feature type="binding site" evidence="4">
    <location>
        <position position="267"/>
    </location>
    <ligand>
        <name>pyridoxal 5'-phosphate</name>
        <dbReference type="ChEBI" id="CHEBI:597326"/>
    </ligand>
</feature>
<dbReference type="InterPro" id="IPR010111">
    <property type="entry name" value="Kynureninase"/>
</dbReference>
<feature type="binding site" evidence="4">
    <location>
        <begin position="132"/>
        <end position="135"/>
    </location>
    <ligand>
        <name>pyridoxal 5'-phosphate</name>
        <dbReference type="ChEBI" id="CHEBI:597326"/>
    </ligand>
</feature>
<dbReference type="RefSeq" id="WP_319835643.1">
    <property type="nucleotide sequence ID" value="NZ_CP137624.1"/>
</dbReference>
<protein>
    <recommendedName>
        <fullName evidence="4 5">Kynureninase</fullName>
        <ecNumber evidence="4 5">3.7.1.3</ecNumber>
    </recommendedName>
    <alternativeName>
        <fullName evidence="4">L-kynurenine hydrolase</fullName>
    </alternativeName>
</protein>
<dbReference type="Pfam" id="PF22580">
    <property type="entry name" value="KYNU_C"/>
    <property type="match status" value="1"/>
</dbReference>
<comment type="cofactor">
    <cofactor evidence="4 6">
        <name>pyridoxal 5'-phosphate</name>
        <dbReference type="ChEBI" id="CHEBI:597326"/>
    </cofactor>
</comment>
<feature type="binding site" evidence="4">
    <location>
        <position position="104"/>
    </location>
    <ligand>
        <name>pyridoxal 5'-phosphate</name>
        <dbReference type="ChEBI" id="CHEBI:597326"/>
    </ligand>
</feature>
<comment type="pathway">
    <text evidence="4 6">Cofactor biosynthesis; NAD(+) biosynthesis; quinolinate from L-kynurenine: step 2/3.</text>
</comment>
<evidence type="ECO:0000256" key="3">
    <source>
        <dbReference type="ARBA" id="ARBA00022898"/>
    </source>
</evidence>
<dbReference type="InterPro" id="IPR015424">
    <property type="entry name" value="PyrdxlP-dep_Trfase"/>
</dbReference>
<dbReference type="PANTHER" id="PTHR14084:SF0">
    <property type="entry name" value="KYNURENINASE"/>
    <property type="match status" value="1"/>
</dbReference>
<dbReference type="NCBIfam" id="TIGR01814">
    <property type="entry name" value="kynureninase"/>
    <property type="match status" value="1"/>
</dbReference>
<evidence type="ECO:0000256" key="1">
    <source>
        <dbReference type="ARBA" id="ARBA00022642"/>
    </source>
</evidence>
<evidence type="ECO:0000256" key="5">
    <source>
        <dbReference type="NCBIfam" id="TIGR01814"/>
    </source>
</evidence>
<keyword evidence="1 4" id="KW-0662">Pyridine nucleotide biosynthesis</keyword>
<feature type="binding site" evidence="4">
    <location>
        <position position="295"/>
    </location>
    <ligand>
        <name>pyridoxal 5'-phosphate</name>
        <dbReference type="ChEBI" id="CHEBI:597326"/>
    </ligand>
</feature>
<keyword evidence="2 4" id="KW-0378">Hydrolase</keyword>
<dbReference type="PIRSF" id="PIRSF038800">
    <property type="entry name" value="KYNU"/>
    <property type="match status" value="1"/>
</dbReference>
<reference evidence="7 8" key="1">
    <citation type="submission" date="2023-09" db="EMBL/GenBank/DDBJ databases">
        <authorList>
            <person name="Page C.A."/>
            <person name="Perez-Diaz I.M."/>
        </authorList>
    </citation>
    <scope>NUCLEOTIDE SEQUENCE [LARGE SCALE GENOMIC DNA]</scope>
    <source>
        <strain evidence="7 8">Ll15</strain>
    </source>
</reference>
<dbReference type="EC" id="3.7.1.3" evidence="4 5"/>
<comment type="catalytic activity">
    <reaction evidence="4 6">
        <text>L-kynurenine + H2O = anthranilate + L-alanine + H(+)</text>
        <dbReference type="Rhea" id="RHEA:16813"/>
        <dbReference type="ChEBI" id="CHEBI:15377"/>
        <dbReference type="ChEBI" id="CHEBI:15378"/>
        <dbReference type="ChEBI" id="CHEBI:16567"/>
        <dbReference type="ChEBI" id="CHEBI:57959"/>
        <dbReference type="ChEBI" id="CHEBI:57972"/>
        <dbReference type="EC" id="3.7.1.3"/>
    </reaction>
</comment>
<dbReference type="SUPFAM" id="SSF53383">
    <property type="entry name" value="PLP-dependent transferases"/>
    <property type="match status" value="1"/>
</dbReference>
<dbReference type="InterPro" id="IPR015422">
    <property type="entry name" value="PyrdxlP-dep_Trfase_small"/>
</dbReference>
<feature type="binding site" evidence="4">
    <location>
        <position position="105"/>
    </location>
    <ligand>
        <name>pyridoxal 5'-phosphate</name>
        <dbReference type="ChEBI" id="CHEBI:597326"/>
    </ligand>
</feature>
<keyword evidence="3 4" id="KW-0663">Pyridoxal phosphate</keyword>
<comment type="subunit">
    <text evidence="4 6">Homodimer.</text>
</comment>
<feature type="modified residue" description="N6-(pyridoxal phosphate)lysine" evidence="4">
    <location>
        <position position="239"/>
    </location>
</feature>
<feature type="binding site" evidence="4">
    <location>
        <position position="238"/>
    </location>
    <ligand>
        <name>pyridoxal 5'-phosphate</name>
        <dbReference type="ChEBI" id="CHEBI:597326"/>
    </ligand>
</feature>
<dbReference type="Proteomes" id="UP001322664">
    <property type="component" value="Chromosome"/>
</dbReference>
<evidence type="ECO:0000313" key="8">
    <source>
        <dbReference type="Proteomes" id="UP001322664"/>
    </source>
</evidence>
<dbReference type="PANTHER" id="PTHR14084">
    <property type="entry name" value="KYNURENINASE"/>
    <property type="match status" value="1"/>
</dbReference>
<evidence type="ECO:0000256" key="2">
    <source>
        <dbReference type="ARBA" id="ARBA00022801"/>
    </source>
</evidence>
<comment type="function">
    <text evidence="4 6">Catalyzes the cleavage of L-kynurenine (L-Kyn) and L-3-hydroxykynurenine (L-3OHKyn) into anthranilic acid (AA) and 3-hydroxyanthranilic acid (3-OHAA), respectively.</text>
</comment>
<dbReference type="InterPro" id="IPR015421">
    <property type="entry name" value="PyrdxlP-dep_Trfase_major"/>
</dbReference>
<dbReference type="Gene3D" id="3.40.640.10">
    <property type="entry name" value="Type I PLP-dependent aspartate aminotransferase-like (Major domain)"/>
    <property type="match status" value="1"/>
</dbReference>
<accession>A0ABZ0RQ70</accession>
<dbReference type="HAMAP" id="MF_01970">
    <property type="entry name" value="Kynureninase"/>
    <property type="match status" value="1"/>
</dbReference>
<evidence type="ECO:0000256" key="6">
    <source>
        <dbReference type="PIRNR" id="PIRNR038800"/>
    </source>
</evidence>
<sequence length="428" mass="48205">MGEEKNVLTREHAKAHDATDAFARYREEFYLQPEVIYLDGNSLGLMSKRAELKVAELMDSWKTLAIEGWTKGKYPWFFLSEKLGAMCAPLVGALEDEVIVSGSTTSNIHQLIATFYKPEGKRTKILADELTFPSDIYALQSQIKLRGYNPDEELLRVKSRDGKFLAEEDIIVAMTDEVALIFLPTVLYRSGQLLDIKRLTAEANARGICIGFDACHSIGAIPHHFSEWGVDFGVWCNYKYLNGGPGSVAGLYVNKKHFGIYPGLAGWYSSKKDKQFDMEHTLDVELSAGAFQIGTPHVLSLAPILGSFELFAEAGIEQIRQKSLKITQFLSDLVEQELEGLGFSIGNPQEDDRRGGHICLEHEEAIRICKALIENRIIPDNRPPNIIRLAPVAFYTSYEEIWDTVQVLKTIVKEKQYEKYSKERNVVS</sequence>
<feature type="binding site" evidence="4">
    <location>
        <position position="213"/>
    </location>
    <ligand>
        <name>pyridoxal 5'-phosphate</name>
        <dbReference type="ChEBI" id="CHEBI:597326"/>
    </ligand>
</feature>
<keyword evidence="8" id="KW-1185">Reference proteome</keyword>
<dbReference type="GO" id="GO:0030429">
    <property type="term" value="F:kynureninase activity"/>
    <property type="evidence" value="ECO:0007669"/>
    <property type="project" value="UniProtKB-EC"/>
</dbReference>